<dbReference type="KEGG" id="dcb:C3Y92_19150"/>
<protein>
    <submittedName>
        <fullName evidence="2">Uncharacterized protein</fullName>
    </submittedName>
</protein>
<dbReference type="EMBL" id="CP026538">
    <property type="protein sequence ID" value="QAZ69242.1"/>
    <property type="molecule type" value="Genomic_DNA"/>
</dbReference>
<feature type="region of interest" description="Disordered" evidence="1">
    <location>
        <begin position="93"/>
        <end position="117"/>
    </location>
</feature>
<keyword evidence="3" id="KW-1185">Reference proteome</keyword>
<dbReference type="AlphaFoldDB" id="A0A4V0YRB7"/>
<dbReference type="RefSeq" id="WP_129355449.1">
    <property type="nucleotide sequence ID" value="NZ_CP026538.1"/>
</dbReference>
<dbReference type="OrthoDB" id="5461036at2"/>
<feature type="compositionally biased region" description="Pro residues" evidence="1">
    <location>
        <begin position="23"/>
        <end position="32"/>
    </location>
</feature>
<gene>
    <name evidence="2" type="ORF">C3Y92_19150</name>
</gene>
<accession>A0A4V0YRB7</accession>
<evidence type="ECO:0000313" key="3">
    <source>
        <dbReference type="Proteomes" id="UP000293296"/>
    </source>
</evidence>
<evidence type="ECO:0000256" key="1">
    <source>
        <dbReference type="SAM" id="MobiDB-lite"/>
    </source>
</evidence>
<feature type="region of interest" description="Disordered" evidence="1">
    <location>
        <begin position="19"/>
        <end position="79"/>
    </location>
</feature>
<proteinExistence type="predicted"/>
<sequence length="145" mass="13797">MIDAVDSGGYGTLGLYAAQAPAVPDPTPPPRVTSPDAEPVRASQAAPPIQGQGSGPLPGAQSGADGSATSGRDFGDSGFAQSRQTAVLASLAGAASTASANGTGTADGVSTGNAAASARTLRAYDRAGASTSATVASGAMFTARA</sequence>
<evidence type="ECO:0000313" key="2">
    <source>
        <dbReference type="EMBL" id="QAZ69242.1"/>
    </source>
</evidence>
<reference evidence="2 3" key="1">
    <citation type="submission" date="2018-02" db="EMBL/GenBank/DDBJ databases">
        <title>Genome sequence of Desulfovibrio carbinolicus DSM 3852.</title>
        <authorList>
            <person name="Wilbanks E."/>
            <person name="Skennerton C.T."/>
            <person name="Orphan V.J."/>
        </authorList>
    </citation>
    <scope>NUCLEOTIDE SEQUENCE [LARGE SCALE GENOMIC DNA]</scope>
    <source>
        <strain evidence="2 3">DSM 3852</strain>
    </source>
</reference>
<feature type="compositionally biased region" description="Low complexity" evidence="1">
    <location>
        <begin position="93"/>
        <end position="106"/>
    </location>
</feature>
<organism evidence="2 3">
    <name type="scientific">Solidesulfovibrio carbinolicus</name>
    <dbReference type="NCBI Taxonomy" id="296842"/>
    <lineage>
        <taxon>Bacteria</taxon>
        <taxon>Pseudomonadati</taxon>
        <taxon>Thermodesulfobacteriota</taxon>
        <taxon>Desulfovibrionia</taxon>
        <taxon>Desulfovibrionales</taxon>
        <taxon>Desulfovibrionaceae</taxon>
        <taxon>Solidesulfovibrio</taxon>
    </lineage>
</organism>
<dbReference type="Proteomes" id="UP000293296">
    <property type="component" value="Chromosome"/>
</dbReference>
<name>A0A4V0YRB7_9BACT</name>